<evidence type="ECO:0000313" key="1">
    <source>
        <dbReference type="EMBL" id="CAI9734086.1"/>
    </source>
</evidence>
<proteinExistence type="predicted"/>
<evidence type="ECO:0000313" key="2">
    <source>
        <dbReference type="Proteomes" id="UP001162480"/>
    </source>
</evidence>
<gene>
    <name evidence="1" type="ORF">OCTVUL_1B015548</name>
</gene>
<keyword evidence="2" id="KW-1185">Reference proteome</keyword>
<protein>
    <submittedName>
        <fullName evidence="1">Uncharacterized protein</fullName>
    </submittedName>
</protein>
<name>A0AA36BGM9_OCTVU</name>
<organism evidence="1 2">
    <name type="scientific">Octopus vulgaris</name>
    <name type="common">Common octopus</name>
    <dbReference type="NCBI Taxonomy" id="6645"/>
    <lineage>
        <taxon>Eukaryota</taxon>
        <taxon>Metazoa</taxon>
        <taxon>Spiralia</taxon>
        <taxon>Lophotrochozoa</taxon>
        <taxon>Mollusca</taxon>
        <taxon>Cephalopoda</taxon>
        <taxon>Coleoidea</taxon>
        <taxon>Octopodiformes</taxon>
        <taxon>Octopoda</taxon>
        <taxon>Incirrata</taxon>
        <taxon>Octopodidae</taxon>
        <taxon>Octopus</taxon>
    </lineage>
</organism>
<dbReference type="AlphaFoldDB" id="A0AA36BGM9"/>
<sequence>MEVRKEPHVITSSEEIYIEQENLQICDMEDGICSYIEISAIQTRESPEENSPELATFRDRILELKLLEERKRLSSLKSCERVKIKSEIGKANEVVMRISVMDTTELNSLMYATAYVITEKMGMFRERKKKDEDV</sequence>
<reference evidence="1" key="1">
    <citation type="submission" date="2023-08" db="EMBL/GenBank/DDBJ databases">
        <authorList>
            <person name="Alioto T."/>
            <person name="Alioto T."/>
            <person name="Gomez Garrido J."/>
        </authorList>
    </citation>
    <scope>NUCLEOTIDE SEQUENCE</scope>
</reference>
<dbReference type="EMBL" id="OX597828">
    <property type="protein sequence ID" value="CAI9734086.1"/>
    <property type="molecule type" value="Genomic_DNA"/>
</dbReference>
<accession>A0AA36BGM9</accession>
<dbReference type="Proteomes" id="UP001162480">
    <property type="component" value="Chromosome 15"/>
</dbReference>